<dbReference type="PANTHER" id="PTHR10133:SF27">
    <property type="entry name" value="DNA POLYMERASE NU"/>
    <property type="match status" value="1"/>
</dbReference>
<evidence type="ECO:0000256" key="15">
    <source>
        <dbReference type="NCBIfam" id="TIGR00593"/>
    </source>
</evidence>
<proteinExistence type="inferred from homology"/>
<evidence type="ECO:0000256" key="12">
    <source>
        <dbReference type="ARBA" id="ARBA00023125"/>
    </source>
</evidence>
<dbReference type="FunFam" id="1.20.1060.10:FF:000001">
    <property type="entry name" value="DNA polymerase I"/>
    <property type="match status" value="1"/>
</dbReference>
<dbReference type="InterPro" id="IPR043502">
    <property type="entry name" value="DNA/RNA_pol_sf"/>
</dbReference>
<feature type="domain" description="5'-3' exonuclease" evidence="18">
    <location>
        <begin position="10"/>
        <end position="271"/>
    </location>
</feature>
<dbReference type="PROSITE" id="PS00447">
    <property type="entry name" value="DNA_POLYMERASE_A"/>
    <property type="match status" value="1"/>
</dbReference>
<evidence type="ECO:0000256" key="5">
    <source>
        <dbReference type="ARBA" id="ARBA00022695"/>
    </source>
</evidence>
<dbReference type="Pfam" id="PF00476">
    <property type="entry name" value="DNA_pol_A"/>
    <property type="match status" value="1"/>
</dbReference>
<dbReference type="InterPro" id="IPR020045">
    <property type="entry name" value="DNA_polI_H3TH"/>
</dbReference>
<evidence type="ECO:0000256" key="3">
    <source>
        <dbReference type="ARBA" id="ARBA00020311"/>
    </source>
</evidence>
<evidence type="ECO:0000256" key="14">
    <source>
        <dbReference type="ARBA" id="ARBA00049244"/>
    </source>
</evidence>
<dbReference type="GO" id="GO:0003887">
    <property type="term" value="F:DNA-directed DNA polymerase activity"/>
    <property type="evidence" value="ECO:0007669"/>
    <property type="project" value="UniProtKB-UniRule"/>
</dbReference>
<keyword evidence="5 16" id="KW-0548">Nucleotidyltransferase</keyword>
<dbReference type="InterPro" id="IPR012337">
    <property type="entry name" value="RNaseH-like_sf"/>
</dbReference>
<dbReference type="OrthoDB" id="9806424at2"/>
<dbReference type="FunFam" id="1.10.150.20:FF:000002">
    <property type="entry name" value="DNA polymerase I"/>
    <property type="match status" value="1"/>
</dbReference>
<accession>A0A425Y883</accession>
<dbReference type="InterPro" id="IPR036279">
    <property type="entry name" value="5-3_exonuclease_C_sf"/>
</dbReference>
<dbReference type="EC" id="2.7.7.7" evidence="2 15"/>
<dbReference type="Gene3D" id="1.10.150.20">
    <property type="entry name" value="5' to 3' exonuclease, C-terminal subdomain"/>
    <property type="match status" value="2"/>
</dbReference>
<dbReference type="GO" id="GO:0008409">
    <property type="term" value="F:5'-3' exonuclease activity"/>
    <property type="evidence" value="ECO:0007669"/>
    <property type="project" value="InterPro"/>
</dbReference>
<dbReference type="GO" id="GO:0006302">
    <property type="term" value="P:double-strand break repair"/>
    <property type="evidence" value="ECO:0007669"/>
    <property type="project" value="TreeGrafter"/>
</dbReference>
<comment type="caution">
    <text evidence="20">The sequence shown here is derived from an EMBL/GenBank/DDBJ whole genome shotgun (WGS) entry which is preliminary data.</text>
</comment>
<evidence type="ECO:0000256" key="13">
    <source>
        <dbReference type="ARBA" id="ARBA00023204"/>
    </source>
</evidence>
<dbReference type="Pfam" id="PF02739">
    <property type="entry name" value="5_3_exonuc_N"/>
    <property type="match status" value="1"/>
</dbReference>
<evidence type="ECO:0000256" key="9">
    <source>
        <dbReference type="ARBA" id="ARBA00022801"/>
    </source>
</evidence>
<keyword evidence="7" id="KW-0540">Nuclease</keyword>
<organism evidence="20 21">
    <name type="scientific">Ancylomarina euxinus</name>
    <dbReference type="NCBI Taxonomy" id="2283627"/>
    <lineage>
        <taxon>Bacteria</taxon>
        <taxon>Pseudomonadati</taxon>
        <taxon>Bacteroidota</taxon>
        <taxon>Bacteroidia</taxon>
        <taxon>Marinilabiliales</taxon>
        <taxon>Marinifilaceae</taxon>
        <taxon>Ancylomarina</taxon>
    </lineage>
</organism>
<keyword evidence="6 16" id="KW-0235">DNA replication</keyword>
<dbReference type="FunFam" id="1.10.150.20:FF:000003">
    <property type="entry name" value="DNA polymerase I"/>
    <property type="match status" value="1"/>
</dbReference>
<dbReference type="SMART" id="SM00279">
    <property type="entry name" value="HhH2"/>
    <property type="match status" value="1"/>
</dbReference>
<dbReference type="SUPFAM" id="SSF53098">
    <property type="entry name" value="Ribonuclease H-like"/>
    <property type="match status" value="1"/>
</dbReference>
<evidence type="ECO:0000313" key="20">
    <source>
        <dbReference type="EMBL" id="RRG24524.1"/>
    </source>
</evidence>
<keyword evidence="11 16" id="KW-0239">DNA-directed DNA polymerase</keyword>
<dbReference type="Gene3D" id="3.40.50.1010">
    <property type="entry name" value="5'-nuclease"/>
    <property type="match status" value="1"/>
</dbReference>
<dbReference type="SMART" id="SM00475">
    <property type="entry name" value="53EXOc"/>
    <property type="match status" value="1"/>
</dbReference>
<name>A0A425Y883_9BACT</name>
<dbReference type="SMART" id="SM00482">
    <property type="entry name" value="POLAc"/>
    <property type="match status" value="1"/>
</dbReference>
<dbReference type="Gene3D" id="3.30.70.370">
    <property type="match status" value="1"/>
</dbReference>
<dbReference type="InterPro" id="IPR019760">
    <property type="entry name" value="DNA-dir_DNA_pol_A_CS"/>
</dbReference>
<dbReference type="GO" id="GO:0006261">
    <property type="term" value="P:DNA-templated DNA replication"/>
    <property type="evidence" value="ECO:0007669"/>
    <property type="project" value="UniProtKB-UniRule"/>
</dbReference>
<evidence type="ECO:0000256" key="10">
    <source>
        <dbReference type="ARBA" id="ARBA00022839"/>
    </source>
</evidence>
<dbReference type="SUPFAM" id="SSF47807">
    <property type="entry name" value="5' to 3' exonuclease, C-terminal subdomain"/>
    <property type="match status" value="1"/>
</dbReference>
<keyword evidence="13 16" id="KW-0234">DNA repair</keyword>
<comment type="similarity">
    <text evidence="1 16">Belongs to the DNA polymerase type-A family.</text>
</comment>
<evidence type="ECO:0000259" key="18">
    <source>
        <dbReference type="SMART" id="SM00475"/>
    </source>
</evidence>
<evidence type="ECO:0000313" key="21">
    <source>
        <dbReference type="Proteomes" id="UP000285794"/>
    </source>
</evidence>
<dbReference type="PANTHER" id="PTHR10133">
    <property type="entry name" value="DNA POLYMERASE I"/>
    <property type="match status" value="1"/>
</dbReference>
<dbReference type="GO" id="GO:0008408">
    <property type="term" value="F:3'-5' exonuclease activity"/>
    <property type="evidence" value="ECO:0007669"/>
    <property type="project" value="InterPro"/>
</dbReference>
<evidence type="ECO:0000256" key="7">
    <source>
        <dbReference type="ARBA" id="ARBA00022722"/>
    </source>
</evidence>
<keyword evidence="10" id="KW-0269">Exonuclease</keyword>
<dbReference type="InterPro" id="IPR036397">
    <property type="entry name" value="RNaseH_sf"/>
</dbReference>
<evidence type="ECO:0000256" key="16">
    <source>
        <dbReference type="RuleBase" id="RU004460"/>
    </source>
</evidence>
<dbReference type="InterPro" id="IPR029060">
    <property type="entry name" value="PIN-like_dom_sf"/>
</dbReference>
<dbReference type="SMART" id="SM00474">
    <property type="entry name" value="35EXOc"/>
    <property type="match status" value="1"/>
</dbReference>
<dbReference type="PRINTS" id="PR00868">
    <property type="entry name" value="DNAPOLI"/>
</dbReference>
<evidence type="ECO:0000259" key="19">
    <source>
        <dbReference type="SMART" id="SM00482"/>
    </source>
</evidence>
<dbReference type="Pfam" id="PF01367">
    <property type="entry name" value="5_3_exonuc"/>
    <property type="match status" value="1"/>
</dbReference>
<dbReference type="NCBIfam" id="TIGR00593">
    <property type="entry name" value="pola"/>
    <property type="match status" value="1"/>
</dbReference>
<evidence type="ECO:0000256" key="11">
    <source>
        <dbReference type="ARBA" id="ARBA00022932"/>
    </source>
</evidence>
<dbReference type="NCBIfam" id="NF004397">
    <property type="entry name" value="PRK05755.1"/>
    <property type="match status" value="1"/>
</dbReference>
<dbReference type="FunFam" id="3.40.50.1010:FF:000001">
    <property type="entry name" value="DNA polymerase I"/>
    <property type="match status" value="1"/>
</dbReference>
<keyword evidence="4 16" id="KW-0808">Transferase</keyword>
<reference evidence="20 21" key="1">
    <citation type="submission" date="2018-07" db="EMBL/GenBank/DDBJ databases">
        <title>Draft genome sequence of Ancylomarina sp. M1P.</title>
        <authorList>
            <person name="Yadav S."/>
            <person name="Villanueva L."/>
            <person name="Damste J.S.S."/>
        </authorList>
    </citation>
    <scope>NUCLEOTIDE SEQUENCE [LARGE SCALE GENOMIC DNA]</scope>
    <source>
        <strain evidence="20 21">M1P</strain>
    </source>
</reference>
<dbReference type="InterPro" id="IPR018320">
    <property type="entry name" value="DNA_polymerase_1"/>
</dbReference>
<feature type="domain" description="DNA-directed DNA polymerase family A palm" evidence="19">
    <location>
        <begin position="688"/>
        <end position="895"/>
    </location>
</feature>
<evidence type="ECO:0000256" key="1">
    <source>
        <dbReference type="ARBA" id="ARBA00007705"/>
    </source>
</evidence>
<keyword evidence="12 16" id="KW-0238">DNA-binding</keyword>
<evidence type="ECO:0000256" key="8">
    <source>
        <dbReference type="ARBA" id="ARBA00022763"/>
    </source>
</evidence>
<dbReference type="GO" id="GO:0003677">
    <property type="term" value="F:DNA binding"/>
    <property type="evidence" value="ECO:0007669"/>
    <property type="project" value="UniProtKB-UniRule"/>
</dbReference>
<dbReference type="InterPro" id="IPR002562">
    <property type="entry name" value="3'-5'_exonuclease_dom"/>
</dbReference>
<dbReference type="InterPro" id="IPR020046">
    <property type="entry name" value="5-3_exonucl_a-hlix_arch_N"/>
</dbReference>
<dbReference type="Gene3D" id="3.30.420.10">
    <property type="entry name" value="Ribonuclease H-like superfamily/Ribonuclease H"/>
    <property type="match status" value="1"/>
</dbReference>
<dbReference type="Gene3D" id="1.20.1060.10">
    <property type="entry name" value="Taq DNA Polymerase, Chain T, domain 4"/>
    <property type="match status" value="1"/>
</dbReference>
<dbReference type="InterPro" id="IPR008918">
    <property type="entry name" value="HhH2"/>
</dbReference>
<dbReference type="SUPFAM" id="SSF56672">
    <property type="entry name" value="DNA/RNA polymerases"/>
    <property type="match status" value="1"/>
</dbReference>
<sequence>MYSSHSNPKKKLFLLDAFALIYRSYYAFIKNPRYTSTGINSSAMLGFTNTLLNVLEKEKPSHIAVVFDPAGKTFRHEMFKEYKAHRPPMPDDLRNSLPYIKQIIKGFNIPEIEVEGYEADDVIGTLAKKAEKQGFTVYMMTPDKDYAQLVSENIFMYKPGRSGNETEVLGVPEILANFGLETPEQIVDYLGLMGDSADNIPGCPGIGPKTAQKLLATFKSIDGIYENTDKLKGKQKENIVNSEEQVRFSKVLTQIALDVPIDYVEEKFRLIDIDEDVLGRVFLELEFFSLRERVLLNANNKSIENIDMVSSHSAKSMGKSTIEEKEVILRELKDLNSQFFVLDNAAVRADLRADLCVQKSFSFRTVLSDVDPNQSQILGLAFAFKNNRSFFVPFPQDAAGAKKVAQEFKFIFEDEKILKIAHDIKRDILALRWCGVELKGAIFDTMIAHYLIQPELKHDLANITENTIHYKLMEEEKPEKKKQAQLSLMLEPEPIKHDTYCEETLVNLELVEALENELTDTGLLDLFYNMEMPLLLILSDMEFTGVKIDVPMLKAYAVELNIEVNGIEKEIIEMAGQEFNVASPKQLGEVLFEKMALDPKAKKTKSGQYSTSEQVLSKLTDKHPIIGKILIFRGLKKLISTYVEALPTYINEKSGRIHTSFKQAEAATGRLSSINPNIQNIPIRTPQGRYVRKAFIPSDENHVFLSADYSQVELRLMAHMSQDQAMIDAFNLAADFHQATAAKIFKLPIEEVTSDMRSQAKSANFGIIYGISAFGLAENLGISRKEGKALIDGYFESYPGVKAFMDKSINDARESEYVMTIKGRRRYLKDINSSNGMMKSIAERNAINAPVQGSAADVIKLAMIGISNRMKAEGMKSKMLIQVHDELNFDCLKSELDQMKGILREEMENAVKISVPLTVEMGVGENWLEAH</sequence>
<feature type="domain" description="3'-5' exonuclease" evidence="17">
    <location>
        <begin position="339"/>
        <end position="519"/>
    </location>
</feature>
<dbReference type="InterPro" id="IPR002298">
    <property type="entry name" value="DNA_polymerase_A"/>
</dbReference>
<dbReference type="SUPFAM" id="SSF88723">
    <property type="entry name" value="PIN domain-like"/>
    <property type="match status" value="1"/>
</dbReference>
<dbReference type="InterPro" id="IPR001098">
    <property type="entry name" value="DNA-dir_DNA_pol_A_palm_dom"/>
</dbReference>
<evidence type="ECO:0000256" key="6">
    <source>
        <dbReference type="ARBA" id="ARBA00022705"/>
    </source>
</evidence>
<comment type="catalytic activity">
    <reaction evidence="14 16">
        <text>DNA(n) + a 2'-deoxyribonucleoside 5'-triphosphate = DNA(n+1) + diphosphate</text>
        <dbReference type="Rhea" id="RHEA:22508"/>
        <dbReference type="Rhea" id="RHEA-COMP:17339"/>
        <dbReference type="Rhea" id="RHEA-COMP:17340"/>
        <dbReference type="ChEBI" id="CHEBI:33019"/>
        <dbReference type="ChEBI" id="CHEBI:61560"/>
        <dbReference type="ChEBI" id="CHEBI:173112"/>
        <dbReference type="EC" id="2.7.7.7"/>
    </reaction>
</comment>
<keyword evidence="21" id="KW-1185">Reference proteome</keyword>
<dbReference type="CDD" id="cd09859">
    <property type="entry name" value="PIN_53EXO"/>
    <property type="match status" value="1"/>
</dbReference>
<dbReference type="CDD" id="cd09898">
    <property type="entry name" value="H3TH_53EXO"/>
    <property type="match status" value="1"/>
</dbReference>
<keyword evidence="8 16" id="KW-0227">DNA damage</keyword>
<dbReference type="CDD" id="cd08637">
    <property type="entry name" value="DNA_pol_A_pol_I_C"/>
    <property type="match status" value="1"/>
</dbReference>
<dbReference type="InterPro" id="IPR002421">
    <property type="entry name" value="5-3_exonuclease"/>
</dbReference>
<gene>
    <name evidence="16" type="primary">polA</name>
    <name evidence="20" type="ORF">DWB61_00460</name>
</gene>
<evidence type="ECO:0000256" key="4">
    <source>
        <dbReference type="ARBA" id="ARBA00022679"/>
    </source>
</evidence>
<dbReference type="RefSeq" id="WP_125028832.1">
    <property type="nucleotide sequence ID" value="NZ_JAPXVP010000001.1"/>
</dbReference>
<evidence type="ECO:0000259" key="17">
    <source>
        <dbReference type="SMART" id="SM00474"/>
    </source>
</evidence>
<keyword evidence="9" id="KW-0378">Hydrolase</keyword>
<evidence type="ECO:0000256" key="2">
    <source>
        <dbReference type="ARBA" id="ARBA00012417"/>
    </source>
</evidence>
<dbReference type="Pfam" id="PF22619">
    <property type="entry name" value="DNA_polI_exo1"/>
    <property type="match status" value="1"/>
</dbReference>
<dbReference type="EMBL" id="QQWG01000001">
    <property type="protein sequence ID" value="RRG24524.1"/>
    <property type="molecule type" value="Genomic_DNA"/>
</dbReference>
<dbReference type="AlphaFoldDB" id="A0A425Y883"/>
<dbReference type="InterPro" id="IPR054690">
    <property type="entry name" value="DNA_polI_exonuclease"/>
</dbReference>
<dbReference type="Proteomes" id="UP000285794">
    <property type="component" value="Unassembled WGS sequence"/>
</dbReference>
<protein>
    <recommendedName>
        <fullName evidence="3 15">DNA polymerase I</fullName>
        <ecNumber evidence="2 15">2.7.7.7</ecNumber>
    </recommendedName>
</protein>